<reference evidence="2 3" key="1">
    <citation type="journal article" date="2016" name="Nat. Commun.">
        <title>Extremotolerant tardigrade genome and improved radiotolerance of human cultured cells by tardigrade-unique protein.</title>
        <authorList>
            <person name="Hashimoto T."/>
            <person name="Horikawa D.D."/>
            <person name="Saito Y."/>
            <person name="Kuwahara H."/>
            <person name="Kozuka-Hata H."/>
            <person name="Shin-I T."/>
            <person name="Minakuchi Y."/>
            <person name="Ohishi K."/>
            <person name="Motoyama A."/>
            <person name="Aizu T."/>
            <person name="Enomoto A."/>
            <person name="Kondo K."/>
            <person name="Tanaka S."/>
            <person name="Hara Y."/>
            <person name="Koshikawa S."/>
            <person name="Sagara H."/>
            <person name="Miura T."/>
            <person name="Yokobori S."/>
            <person name="Miyagawa K."/>
            <person name="Suzuki Y."/>
            <person name="Kubo T."/>
            <person name="Oyama M."/>
            <person name="Kohara Y."/>
            <person name="Fujiyama A."/>
            <person name="Arakawa K."/>
            <person name="Katayama T."/>
            <person name="Toyoda A."/>
            <person name="Kunieda T."/>
        </authorList>
    </citation>
    <scope>NUCLEOTIDE SEQUENCE [LARGE SCALE GENOMIC DNA]</scope>
    <source>
        <strain evidence="2 3">YOKOZUNA-1</strain>
    </source>
</reference>
<evidence type="ECO:0000256" key="1">
    <source>
        <dbReference type="SAM" id="Phobius"/>
    </source>
</evidence>
<dbReference type="AlphaFoldDB" id="A0A1D1VD13"/>
<proteinExistence type="predicted"/>
<protein>
    <submittedName>
        <fullName evidence="2">Uncharacterized protein</fullName>
    </submittedName>
</protein>
<keyword evidence="1" id="KW-0812">Transmembrane</keyword>
<keyword evidence="1" id="KW-0472">Membrane</keyword>
<organism evidence="2 3">
    <name type="scientific">Ramazzottius varieornatus</name>
    <name type="common">Water bear</name>
    <name type="synonym">Tardigrade</name>
    <dbReference type="NCBI Taxonomy" id="947166"/>
    <lineage>
        <taxon>Eukaryota</taxon>
        <taxon>Metazoa</taxon>
        <taxon>Ecdysozoa</taxon>
        <taxon>Tardigrada</taxon>
        <taxon>Eutardigrada</taxon>
        <taxon>Parachela</taxon>
        <taxon>Hypsibioidea</taxon>
        <taxon>Ramazzottiidae</taxon>
        <taxon>Ramazzottius</taxon>
    </lineage>
</organism>
<feature type="transmembrane region" description="Helical" evidence="1">
    <location>
        <begin position="6"/>
        <end position="26"/>
    </location>
</feature>
<evidence type="ECO:0000313" key="3">
    <source>
        <dbReference type="Proteomes" id="UP000186922"/>
    </source>
</evidence>
<name>A0A1D1VD13_RAMVA</name>
<keyword evidence="1" id="KW-1133">Transmembrane helix</keyword>
<accession>A0A1D1VD13</accession>
<keyword evidence="3" id="KW-1185">Reference proteome</keyword>
<sequence length="119" mass="13722">MRVTLLRLVWIVGAIAAVFFAFSILGNYRHGTGKLRYGVSDILNAARFYTGYLWNVRRGAWRKKLELGAEDYRRLEYYCEGPKLECNCTYSAQLLANCDYSLYCQIPEMFACFSTAQSE</sequence>
<dbReference type="Proteomes" id="UP000186922">
    <property type="component" value="Unassembled WGS sequence"/>
</dbReference>
<dbReference type="EMBL" id="BDGG01000004">
    <property type="protein sequence ID" value="GAU98705.1"/>
    <property type="molecule type" value="Genomic_DNA"/>
</dbReference>
<evidence type="ECO:0000313" key="2">
    <source>
        <dbReference type="EMBL" id="GAU98705.1"/>
    </source>
</evidence>
<comment type="caution">
    <text evidence="2">The sequence shown here is derived from an EMBL/GenBank/DDBJ whole genome shotgun (WGS) entry which is preliminary data.</text>
</comment>
<gene>
    <name evidence="2" type="primary">RvY_09818</name>
    <name evidence="2" type="synonym">RvY_09818.1</name>
    <name evidence="2" type="ORF">RvY_09818-1</name>
</gene>